<protein>
    <submittedName>
        <fullName evidence="2">DUF1707 domain-containing protein</fullName>
    </submittedName>
</protein>
<evidence type="ECO:0000259" key="1">
    <source>
        <dbReference type="Pfam" id="PF08044"/>
    </source>
</evidence>
<dbReference type="AlphaFoldDB" id="A0A5D4IX83"/>
<evidence type="ECO:0000313" key="3">
    <source>
        <dbReference type="Proteomes" id="UP000323242"/>
    </source>
</evidence>
<organism evidence="2 3">
    <name type="scientific">Streptomyces parvus</name>
    <dbReference type="NCBI Taxonomy" id="66428"/>
    <lineage>
        <taxon>Bacteria</taxon>
        <taxon>Bacillati</taxon>
        <taxon>Actinomycetota</taxon>
        <taxon>Actinomycetes</taxon>
        <taxon>Kitasatosporales</taxon>
        <taxon>Streptomycetaceae</taxon>
        <taxon>Streptomyces</taxon>
    </lineage>
</organism>
<reference evidence="2 3" key="1">
    <citation type="submission" date="2019-08" db="EMBL/GenBank/DDBJ databases">
        <title>Draft genome for granaticin producer strain Streptomyces parvus C05.</title>
        <authorList>
            <person name="Gonzalez-Pimentel J.L."/>
        </authorList>
    </citation>
    <scope>NUCLEOTIDE SEQUENCE [LARGE SCALE GENOMIC DNA]</scope>
    <source>
        <strain evidence="2 3">C05</strain>
    </source>
</reference>
<dbReference type="PANTHER" id="PTHR40763:SF5">
    <property type="entry name" value="MEMBRANE PROTEIN"/>
    <property type="match status" value="1"/>
</dbReference>
<dbReference type="Pfam" id="PF08044">
    <property type="entry name" value="DUF1707"/>
    <property type="match status" value="1"/>
</dbReference>
<accession>A0A5D4IX83</accession>
<feature type="domain" description="DUF1707" evidence="1">
    <location>
        <begin position="10"/>
        <end position="62"/>
    </location>
</feature>
<keyword evidence="3" id="KW-1185">Reference proteome</keyword>
<evidence type="ECO:0000313" key="2">
    <source>
        <dbReference type="EMBL" id="TYR57758.1"/>
    </source>
</evidence>
<dbReference type="EMBL" id="VSZQ01000125">
    <property type="protein sequence ID" value="TYR57758.1"/>
    <property type="molecule type" value="Genomic_DNA"/>
</dbReference>
<dbReference type="Proteomes" id="UP000323242">
    <property type="component" value="Unassembled WGS sequence"/>
</dbReference>
<sequence length="180" mass="19966">MTSPQRSASTRVGEDDRENAVRRVREAYAEQRITHEEMDDRLDRVLAATTYGDLAVALGALPAEDPGATSTIAVAGGRIKRRGVWQVPRTLKVESAYGRVHLDLSRAVIAYPVVDIELRLGVGNAGVTVPRDAIVEVEGLTTGWKDLRYQPRQPSRPDAPRIRISGEMGYGRLKIRHAWR</sequence>
<comment type="caution">
    <text evidence="2">The sequence shown here is derived from an EMBL/GenBank/DDBJ whole genome shotgun (WGS) entry which is preliminary data.</text>
</comment>
<name>A0A5D4IX83_9ACTN</name>
<gene>
    <name evidence="2" type="ORF">FY004_22300</name>
</gene>
<dbReference type="PANTHER" id="PTHR40763">
    <property type="entry name" value="MEMBRANE PROTEIN-RELATED"/>
    <property type="match status" value="1"/>
</dbReference>
<dbReference type="InterPro" id="IPR012551">
    <property type="entry name" value="DUF1707_SHOCT-like"/>
</dbReference>
<dbReference type="RefSeq" id="WP_109198215.1">
    <property type="nucleotide sequence ID" value="NZ_VSZQ01000125.1"/>
</dbReference>
<proteinExistence type="predicted"/>